<dbReference type="PANTHER" id="PTHR48100">
    <property type="entry name" value="BROAD-SPECIFICITY PHOSPHATASE YOR283W-RELATED"/>
    <property type="match status" value="1"/>
</dbReference>
<feature type="binding site" evidence="2">
    <location>
        <begin position="8"/>
        <end position="15"/>
    </location>
    <ligand>
        <name>substrate</name>
    </ligand>
</feature>
<dbReference type="OrthoDB" id="9782128at2"/>
<dbReference type="SUPFAM" id="SSF53254">
    <property type="entry name" value="Phosphoglycerate mutase-like"/>
    <property type="match status" value="1"/>
</dbReference>
<name>A0A285CLZ4_9BACI</name>
<evidence type="ECO:0000256" key="1">
    <source>
        <dbReference type="PIRSR" id="PIRSR613078-1"/>
    </source>
</evidence>
<dbReference type="InterPro" id="IPR050275">
    <property type="entry name" value="PGM_Phosphatase"/>
</dbReference>
<dbReference type="GO" id="GO:0005737">
    <property type="term" value="C:cytoplasm"/>
    <property type="evidence" value="ECO:0007669"/>
    <property type="project" value="TreeGrafter"/>
</dbReference>
<protein>
    <submittedName>
        <fullName evidence="3">Uncharacterized phosphatase</fullName>
    </submittedName>
</protein>
<dbReference type="CDD" id="cd07067">
    <property type="entry name" value="HP_PGM_like"/>
    <property type="match status" value="1"/>
</dbReference>
<dbReference type="GO" id="GO:0016791">
    <property type="term" value="F:phosphatase activity"/>
    <property type="evidence" value="ECO:0007669"/>
    <property type="project" value="TreeGrafter"/>
</dbReference>
<dbReference type="AlphaFoldDB" id="A0A285CLZ4"/>
<dbReference type="SMART" id="SM00855">
    <property type="entry name" value="PGAM"/>
    <property type="match status" value="1"/>
</dbReference>
<reference evidence="3 4" key="1">
    <citation type="submission" date="2017-08" db="EMBL/GenBank/DDBJ databases">
        <authorList>
            <person name="de Groot N.N."/>
        </authorList>
    </citation>
    <scope>NUCLEOTIDE SEQUENCE [LARGE SCALE GENOMIC DNA]</scope>
    <source>
        <strain evidence="3 4">JC228</strain>
    </source>
</reference>
<dbReference type="Pfam" id="PF00300">
    <property type="entry name" value="His_Phos_1"/>
    <property type="match status" value="1"/>
</dbReference>
<feature type="active site" description="Tele-phosphohistidine intermediate" evidence="1">
    <location>
        <position position="9"/>
    </location>
</feature>
<proteinExistence type="predicted"/>
<dbReference type="Gene3D" id="3.40.50.1240">
    <property type="entry name" value="Phosphoglycerate mutase-like"/>
    <property type="match status" value="1"/>
</dbReference>
<evidence type="ECO:0000256" key="2">
    <source>
        <dbReference type="PIRSR" id="PIRSR613078-2"/>
    </source>
</evidence>
<dbReference type="InterPro" id="IPR013078">
    <property type="entry name" value="His_Pase_superF_clade-1"/>
</dbReference>
<dbReference type="InterPro" id="IPR029033">
    <property type="entry name" value="His_PPase_superfam"/>
</dbReference>
<dbReference type="PROSITE" id="PS00175">
    <property type="entry name" value="PG_MUTASE"/>
    <property type="match status" value="1"/>
</dbReference>
<evidence type="ECO:0000313" key="4">
    <source>
        <dbReference type="Proteomes" id="UP000219546"/>
    </source>
</evidence>
<organism evidence="3 4">
    <name type="scientific">Bacillus oleivorans</name>
    <dbReference type="NCBI Taxonomy" id="1448271"/>
    <lineage>
        <taxon>Bacteria</taxon>
        <taxon>Bacillati</taxon>
        <taxon>Bacillota</taxon>
        <taxon>Bacilli</taxon>
        <taxon>Bacillales</taxon>
        <taxon>Bacillaceae</taxon>
        <taxon>Bacillus</taxon>
    </lineage>
</organism>
<feature type="binding site" evidence="2">
    <location>
        <begin position="83"/>
        <end position="86"/>
    </location>
    <ligand>
        <name>substrate</name>
    </ligand>
</feature>
<dbReference type="Proteomes" id="UP000219546">
    <property type="component" value="Unassembled WGS sequence"/>
</dbReference>
<evidence type="ECO:0000313" key="3">
    <source>
        <dbReference type="EMBL" id="SNX68056.1"/>
    </source>
</evidence>
<feature type="active site" description="Proton donor/acceptor" evidence="1">
    <location>
        <position position="83"/>
    </location>
</feature>
<dbReference type="EMBL" id="OAOP01000002">
    <property type="protein sequence ID" value="SNX68056.1"/>
    <property type="molecule type" value="Genomic_DNA"/>
</dbReference>
<feature type="binding site" evidence="2">
    <location>
        <position position="58"/>
    </location>
    <ligand>
        <name>substrate</name>
    </ligand>
</feature>
<accession>A0A285CLZ4</accession>
<sequence length="197" mass="22224">MTKICLVRHGETDWNAVRRIQGREDIPLNDKGKKQAEECGHYLKDFYFDVIISSPMVRARQTADLINNQVGLPAIIEMADFMERDYGLVSGMTIEEKKKKFLNQEHPSVESWEALSQRVMKGIDTIHEIYKGQSVLLVVHGGVINAILGSISNEELGHGKTKIMNGSITNIENQNGTWVIHNYNQVGHLSLSYSNND</sequence>
<dbReference type="PANTHER" id="PTHR48100:SF59">
    <property type="entry name" value="ADENOSYLCOBALAMIN_ALPHA-RIBAZOLE PHOSPHATASE"/>
    <property type="match status" value="1"/>
</dbReference>
<keyword evidence="4" id="KW-1185">Reference proteome</keyword>
<gene>
    <name evidence="3" type="ORF">SAMN05877753_102264</name>
</gene>
<dbReference type="InterPro" id="IPR001345">
    <property type="entry name" value="PG/BPGM_mutase_AS"/>
</dbReference>
<dbReference type="RefSeq" id="WP_097157458.1">
    <property type="nucleotide sequence ID" value="NZ_JBEPMQ010000001.1"/>
</dbReference>